<gene>
    <name evidence="1" type="ORF">APICC_02704</name>
</gene>
<evidence type="ECO:0000313" key="1">
    <source>
        <dbReference type="EMBL" id="PBC28146.1"/>
    </source>
</evidence>
<dbReference type="AlphaFoldDB" id="A0A2A3EAD6"/>
<accession>A0A2A3EAD6</accession>
<dbReference type="EMBL" id="KZ288322">
    <property type="protein sequence ID" value="PBC28146.1"/>
    <property type="molecule type" value="Genomic_DNA"/>
</dbReference>
<keyword evidence="2" id="KW-1185">Reference proteome</keyword>
<proteinExistence type="predicted"/>
<name>A0A2A3EAD6_APICC</name>
<dbReference type="Proteomes" id="UP000242457">
    <property type="component" value="Unassembled WGS sequence"/>
</dbReference>
<organism evidence="1 2">
    <name type="scientific">Apis cerana cerana</name>
    <name type="common">Oriental honeybee</name>
    <dbReference type="NCBI Taxonomy" id="94128"/>
    <lineage>
        <taxon>Eukaryota</taxon>
        <taxon>Metazoa</taxon>
        <taxon>Ecdysozoa</taxon>
        <taxon>Arthropoda</taxon>
        <taxon>Hexapoda</taxon>
        <taxon>Insecta</taxon>
        <taxon>Pterygota</taxon>
        <taxon>Neoptera</taxon>
        <taxon>Endopterygota</taxon>
        <taxon>Hymenoptera</taxon>
        <taxon>Apocrita</taxon>
        <taxon>Aculeata</taxon>
        <taxon>Apoidea</taxon>
        <taxon>Anthophila</taxon>
        <taxon>Apidae</taxon>
        <taxon>Apis</taxon>
    </lineage>
</organism>
<reference evidence="1 2" key="1">
    <citation type="submission" date="2014-07" db="EMBL/GenBank/DDBJ databases">
        <title>Genomic and transcriptomic analysis on Apis cerana provide comprehensive insights into honey bee biology.</title>
        <authorList>
            <person name="Diao Q."/>
            <person name="Sun L."/>
            <person name="Zheng H."/>
            <person name="Zheng H."/>
            <person name="Xu S."/>
            <person name="Wang S."/>
            <person name="Zeng Z."/>
            <person name="Hu F."/>
            <person name="Su S."/>
            <person name="Wu J."/>
        </authorList>
    </citation>
    <scope>NUCLEOTIDE SEQUENCE [LARGE SCALE GENOMIC DNA]</scope>
    <source>
        <tissue evidence="1">Pupae without intestine</tissue>
    </source>
</reference>
<sequence>MKILSSDSEEESRNKTEVVSVVEENLRYFYIIEEFQGLFINPRVFIKYMKELKFFGMQKWNVKESLSNDFHRNPVIRLKPNR</sequence>
<protein>
    <submittedName>
        <fullName evidence="1">Uncharacterized protein</fullName>
    </submittedName>
</protein>
<evidence type="ECO:0000313" key="2">
    <source>
        <dbReference type="Proteomes" id="UP000242457"/>
    </source>
</evidence>